<accession>A0A0A7LFE9</accession>
<dbReference type="KEGG" id="mear:Mpt1_c11500"/>
<dbReference type="PANTHER" id="PTHR48090">
    <property type="entry name" value="UNDECAPRENYL-PHOSPHATE 4-DEOXY-4-FORMAMIDO-L-ARABINOSE TRANSFERASE-RELATED"/>
    <property type="match status" value="1"/>
</dbReference>
<dbReference type="GO" id="GO:0016757">
    <property type="term" value="F:glycosyltransferase activity"/>
    <property type="evidence" value="ECO:0007669"/>
    <property type="project" value="UniProtKB-KW"/>
</dbReference>
<dbReference type="HOGENOM" id="CLU_033536_13_1_2"/>
<dbReference type="SUPFAM" id="SSF53448">
    <property type="entry name" value="Nucleotide-diphospho-sugar transferases"/>
    <property type="match status" value="1"/>
</dbReference>
<dbReference type="Pfam" id="PF00535">
    <property type="entry name" value="Glycos_transf_2"/>
    <property type="match status" value="1"/>
</dbReference>
<dbReference type="STRING" id="1577791.Mpt1_c11500"/>
<sequence length="252" mass="28202">MSNNIIVDSRKTFTIILPTYNEEEGIADMLTSLKGMYPDFHILIMDDNSKDRTKEVVDALNLDKVRMIVRDSDVRGVTVSVCDGILACGTDYFMCMDSDFQHPLEAAGRIYDELNKGFDLVIGVRVNRRALGFKRSLGSYAFATLASSVLFVHGKTRTKDIASGLFGGNVELFSKVINEEGSKFEMKGFKLLYDFLRNGPSDVNVSEISYEFGKRASGSSKVSPKVIYLSFHQCGIVGRFLAGIYRVIFYRQ</sequence>
<protein>
    <submittedName>
        <fullName evidence="2">AglJ protein</fullName>
        <ecNumber evidence="2">2.4.1.-</ecNumber>
    </submittedName>
</protein>
<dbReference type="InterPro" id="IPR029044">
    <property type="entry name" value="Nucleotide-diphossugar_trans"/>
</dbReference>
<dbReference type="InterPro" id="IPR050256">
    <property type="entry name" value="Glycosyltransferase_2"/>
</dbReference>
<evidence type="ECO:0000313" key="2">
    <source>
        <dbReference type="EMBL" id="AIZ57012.1"/>
    </source>
</evidence>
<dbReference type="EC" id="2.4.1.-" evidence="2"/>
<dbReference type="Proteomes" id="UP000030787">
    <property type="component" value="Chromosome"/>
</dbReference>
<name>A0A0A7LFE9_9ARCH</name>
<gene>
    <name evidence="2" type="primary">aglJ</name>
    <name evidence="2" type="ORF">Mpt1_c11500</name>
</gene>
<dbReference type="InterPro" id="IPR001173">
    <property type="entry name" value="Glyco_trans_2-like"/>
</dbReference>
<feature type="domain" description="Glycosyltransferase 2-like" evidence="1">
    <location>
        <begin position="14"/>
        <end position="139"/>
    </location>
</feature>
<dbReference type="AlphaFoldDB" id="A0A0A7LFE9"/>
<keyword evidence="2" id="KW-0328">Glycosyltransferase</keyword>
<evidence type="ECO:0000259" key="1">
    <source>
        <dbReference type="Pfam" id="PF00535"/>
    </source>
</evidence>
<proteinExistence type="predicted"/>
<dbReference type="PANTHER" id="PTHR48090:SF7">
    <property type="entry name" value="RFBJ PROTEIN"/>
    <property type="match status" value="1"/>
</dbReference>
<keyword evidence="3" id="KW-1185">Reference proteome</keyword>
<dbReference type="Gene3D" id="3.90.550.10">
    <property type="entry name" value="Spore Coat Polysaccharide Biosynthesis Protein SpsA, Chain A"/>
    <property type="match status" value="1"/>
</dbReference>
<organism evidence="2 3">
    <name type="scientific">Candidatus Methanoplasma termitum</name>
    <dbReference type="NCBI Taxonomy" id="1577791"/>
    <lineage>
        <taxon>Archaea</taxon>
        <taxon>Methanobacteriati</taxon>
        <taxon>Thermoplasmatota</taxon>
        <taxon>Thermoplasmata</taxon>
        <taxon>Methanomassiliicoccales</taxon>
        <taxon>Methanomassiliicoccaceae</taxon>
        <taxon>Candidatus Methanoplasma</taxon>
    </lineage>
</organism>
<reference evidence="2 3" key="1">
    <citation type="journal article" date="2014" name="Appl. Environ. Microbiol.">
        <title>Comparative Genome Analysis of 'Candidatus Methanoplasma termitum' Indicates a New Mode of Energy Metabolism in the Seventh Order of Methanogens.</title>
        <authorList>
            <person name="Lang K."/>
            <person name="Schuldes J."/>
            <person name="Klingl A."/>
            <person name="Poehlein A."/>
            <person name="Daniel R."/>
            <person name="Brune A."/>
        </authorList>
    </citation>
    <scope>NUCLEOTIDE SEQUENCE [LARGE SCALE GENOMIC DNA]</scope>
    <source>
        <strain evidence="3">Mpt1</strain>
    </source>
</reference>
<keyword evidence="2" id="KW-0808">Transferase</keyword>
<dbReference type="EMBL" id="CP010070">
    <property type="protein sequence ID" value="AIZ57012.1"/>
    <property type="molecule type" value="Genomic_DNA"/>
</dbReference>
<evidence type="ECO:0000313" key="3">
    <source>
        <dbReference type="Proteomes" id="UP000030787"/>
    </source>
</evidence>